<evidence type="ECO:0000313" key="3">
    <source>
        <dbReference type="Proteomes" id="UP000649617"/>
    </source>
</evidence>
<dbReference type="AlphaFoldDB" id="A0A812UAC4"/>
<dbReference type="OrthoDB" id="10657395at2759"/>
<reference evidence="2" key="1">
    <citation type="submission" date="2021-02" db="EMBL/GenBank/DDBJ databases">
        <authorList>
            <person name="Dougan E. K."/>
            <person name="Rhodes N."/>
            <person name="Thang M."/>
            <person name="Chan C."/>
        </authorList>
    </citation>
    <scope>NUCLEOTIDE SEQUENCE</scope>
</reference>
<evidence type="ECO:0000256" key="1">
    <source>
        <dbReference type="SAM" id="MobiDB-lite"/>
    </source>
</evidence>
<name>A0A812UAC4_SYMPI</name>
<comment type="caution">
    <text evidence="2">The sequence shown here is derived from an EMBL/GenBank/DDBJ whole genome shotgun (WGS) entry which is preliminary data.</text>
</comment>
<dbReference type="EMBL" id="CAJNIZ010036065">
    <property type="protein sequence ID" value="CAE7563395.1"/>
    <property type="molecule type" value="Genomic_DNA"/>
</dbReference>
<feature type="non-terminal residue" evidence="2">
    <location>
        <position position="280"/>
    </location>
</feature>
<proteinExistence type="predicted"/>
<evidence type="ECO:0000313" key="2">
    <source>
        <dbReference type="EMBL" id="CAE7563395.1"/>
    </source>
</evidence>
<protein>
    <submittedName>
        <fullName evidence="2">Uncharacterized protein</fullName>
    </submittedName>
</protein>
<sequence length="280" mass="29994">MSGLSGPHVRAVRATCPGVRATCPGRPSHDRASGPSCPGRRPRVRAVRARATCARPTCPGFRAVRVRAVRATCPLSGLSEPPVRDVSGPGVHLSGPHVRAKPHVVQACDIAFLPASLGGLGLMHAERLSPAAYWAAWADASPMLQQRCPRRRGLPSRSRAPSLQAAAAAGVHLEGQGWGQRPGWEACLRTAAPQAARSEPGQLVGKGVLLSQEQVSESGQCLRCPQPKATYRQQRSSSSQLTRHPAGCRCDEALKDRCWPLAFRCCHAWDLDCRRAIGKQ</sequence>
<dbReference type="Proteomes" id="UP000649617">
    <property type="component" value="Unassembled WGS sequence"/>
</dbReference>
<gene>
    <name evidence="2" type="ORF">SPIL2461_LOCUS15078</name>
</gene>
<organism evidence="2 3">
    <name type="scientific">Symbiodinium pilosum</name>
    <name type="common">Dinoflagellate</name>
    <dbReference type="NCBI Taxonomy" id="2952"/>
    <lineage>
        <taxon>Eukaryota</taxon>
        <taxon>Sar</taxon>
        <taxon>Alveolata</taxon>
        <taxon>Dinophyceae</taxon>
        <taxon>Suessiales</taxon>
        <taxon>Symbiodiniaceae</taxon>
        <taxon>Symbiodinium</taxon>
    </lineage>
</organism>
<feature type="region of interest" description="Disordered" evidence="1">
    <location>
        <begin position="21"/>
        <end position="41"/>
    </location>
</feature>
<accession>A0A812UAC4</accession>
<keyword evidence="3" id="KW-1185">Reference proteome</keyword>